<feature type="transmembrane region" description="Helical" evidence="4">
    <location>
        <begin position="39"/>
        <end position="58"/>
    </location>
</feature>
<keyword evidence="3" id="KW-0804">Transcription</keyword>
<feature type="transmembrane region" description="Helical" evidence="4">
    <location>
        <begin position="106"/>
        <end position="124"/>
    </location>
</feature>
<dbReference type="GO" id="GO:0003700">
    <property type="term" value="F:DNA-binding transcription factor activity"/>
    <property type="evidence" value="ECO:0007669"/>
    <property type="project" value="InterPro"/>
</dbReference>
<evidence type="ECO:0000313" key="7">
    <source>
        <dbReference type="Proteomes" id="UP000017820"/>
    </source>
</evidence>
<evidence type="ECO:0000256" key="2">
    <source>
        <dbReference type="ARBA" id="ARBA00023125"/>
    </source>
</evidence>
<keyword evidence="4" id="KW-1133">Transmembrane helix</keyword>
<dbReference type="PROSITE" id="PS00041">
    <property type="entry name" value="HTH_ARAC_FAMILY_1"/>
    <property type="match status" value="1"/>
</dbReference>
<evidence type="ECO:0000313" key="6">
    <source>
        <dbReference type="EMBL" id="ESP92739.1"/>
    </source>
</evidence>
<sequence length="396" mass="45682">MASLDIWKVIISSMTIAMCFLSMAIVLTKQSGRSDQERFLALFLFIYGLVKFDQLYMHTNSFEIWPHLAGIMFSLKLFLPSVMYFYTRSLTEQKEQWFKRQDTFALCAPFIAALVATPYYVLSAEQKVALMNPLTRDPVLYERAVLGCQIGLVLFVVTAFTYLGMSFKLFRAHTSRLRMLFSQIEDKQISWLRWVIIVITLAWIWYAICELWLLTGKQPGSVYLTNMVIEMFFVGFIALRGINQQPVYQESNAELDWVETASNSDKESVYSKSSLTEEARVEIAKKLLYVMDVEQLYKDSELSLRTLSDKIQVSEVRISETFSQHMKTSFFDFVNQHRVREACRLLQQTDHKIVAVAFDAGFNSRSTFGAAFKKYIKQSPSQYRKQHSANAASRGG</sequence>
<feature type="transmembrane region" description="Helical" evidence="4">
    <location>
        <begin position="191"/>
        <end position="214"/>
    </location>
</feature>
<name>V4HXR7_PSEL2</name>
<evidence type="ECO:0000256" key="3">
    <source>
        <dbReference type="ARBA" id="ARBA00023163"/>
    </source>
</evidence>
<evidence type="ECO:0000259" key="5">
    <source>
        <dbReference type="PROSITE" id="PS01124"/>
    </source>
</evidence>
<proteinExistence type="predicted"/>
<dbReference type="Proteomes" id="UP000017820">
    <property type="component" value="Unassembled WGS sequence"/>
</dbReference>
<feature type="transmembrane region" description="Helical" evidence="4">
    <location>
        <begin position="6"/>
        <end position="27"/>
    </location>
</feature>
<dbReference type="PANTHER" id="PTHR43280:SF29">
    <property type="entry name" value="ARAC-FAMILY TRANSCRIPTIONAL REGULATOR"/>
    <property type="match status" value="1"/>
</dbReference>
<dbReference type="Pfam" id="PF12833">
    <property type="entry name" value="HTH_18"/>
    <property type="match status" value="1"/>
</dbReference>
<reference evidence="6 7" key="1">
    <citation type="submission" date="2013-07" db="EMBL/GenBank/DDBJ databases">
        <title>Draft genome sequence of Pseudoalteromonas luteoviolacea 2ta16.</title>
        <authorList>
            <person name="Allen E.E."/>
            <person name="Azam F."/>
            <person name="Podell S."/>
        </authorList>
    </citation>
    <scope>NUCLEOTIDE SEQUENCE [LARGE SCALE GENOMIC DNA]</scope>
    <source>
        <strain evidence="6 7">2ta16</strain>
    </source>
</reference>
<protein>
    <submittedName>
        <fullName evidence="6">AraC-type DNA-binding domain-containing protein</fullName>
    </submittedName>
</protein>
<keyword evidence="4" id="KW-0812">Transmembrane</keyword>
<feature type="domain" description="HTH araC/xylS-type" evidence="5">
    <location>
        <begin position="285"/>
        <end position="386"/>
    </location>
</feature>
<evidence type="ECO:0000256" key="1">
    <source>
        <dbReference type="ARBA" id="ARBA00023015"/>
    </source>
</evidence>
<dbReference type="PANTHER" id="PTHR43280">
    <property type="entry name" value="ARAC-FAMILY TRANSCRIPTIONAL REGULATOR"/>
    <property type="match status" value="1"/>
</dbReference>
<dbReference type="InterPro" id="IPR018062">
    <property type="entry name" value="HTH_AraC-typ_CS"/>
</dbReference>
<feature type="transmembrane region" description="Helical" evidence="4">
    <location>
        <begin position="144"/>
        <end position="170"/>
    </location>
</feature>
<accession>V4HXR7</accession>
<dbReference type="GO" id="GO:0043565">
    <property type="term" value="F:sequence-specific DNA binding"/>
    <property type="evidence" value="ECO:0007669"/>
    <property type="project" value="InterPro"/>
</dbReference>
<dbReference type="PROSITE" id="PS01124">
    <property type="entry name" value="HTH_ARAC_FAMILY_2"/>
    <property type="match status" value="1"/>
</dbReference>
<feature type="transmembrane region" description="Helical" evidence="4">
    <location>
        <begin position="220"/>
        <end position="239"/>
    </location>
</feature>
<organism evidence="6 7">
    <name type="scientific">Pseudoalteromonas luteoviolacea (strain 2ta16)</name>
    <dbReference type="NCBI Taxonomy" id="1353533"/>
    <lineage>
        <taxon>Bacteria</taxon>
        <taxon>Pseudomonadati</taxon>
        <taxon>Pseudomonadota</taxon>
        <taxon>Gammaproteobacteria</taxon>
        <taxon>Alteromonadales</taxon>
        <taxon>Pseudoalteromonadaceae</taxon>
        <taxon>Pseudoalteromonas</taxon>
    </lineage>
</organism>
<comment type="caution">
    <text evidence="6">The sequence shown here is derived from an EMBL/GenBank/DDBJ whole genome shotgun (WGS) entry which is preliminary data.</text>
</comment>
<evidence type="ECO:0000256" key="4">
    <source>
        <dbReference type="SAM" id="Phobius"/>
    </source>
</evidence>
<keyword evidence="4" id="KW-0472">Membrane</keyword>
<dbReference type="AlphaFoldDB" id="V4HXR7"/>
<dbReference type="SUPFAM" id="SSF46689">
    <property type="entry name" value="Homeodomain-like"/>
    <property type="match status" value="1"/>
</dbReference>
<dbReference type="PATRIC" id="fig|1353533.3.peg.2880"/>
<dbReference type="InterPro" id="IPR018060">
    <property type="entry name" value="HTH_AraC"/>
</dbReference>
<dbReference type="EMBL" id="AUSV01000044">
    <property type="protein sequence ID" value="ESP92739.1"/>
    <property type="molecule type" value="Genomic_DNA"/>
</dbReference>
<gene>
    <name evidence="6" type="ORF">PL2TA16_03937</name>
</gene>
<dbReference type="Gene3D" id="1.10.10.60">
    <property type="entry name" value="Homeodomain-like"/>
    <property type="match status" value="2"/>
</dbReference>
<dbReference type="InterPro" id="IPR009057">
    <property type="entry name" value="Homeodomain-like_sf"/>
</dbReference>
<dbReference type="SMART" id="SM00342">
    <property type="entry name" value="HTH_ARAC"/>
    <property type="match status" value="1"/>
</dbReference>
<keyword evidence="2 6" id="KW-0238">DNA-binding</keyword>
<feature type="transmembrane region" description="Helical" evidence="4">
    <location>
        <begin position="64"/>
        <end position="86"/>
    </location>
</feature>
<keyword evidence="1" id="KW-0805">Transcription regulation</keyword>